<gene>
    <name evidence="1" type="ORF">GGR25_000610</name>
</gene>
<name>A0A840AKZ3_9HYPH</name>
<organism evidence="1 2">
    <name type="scientific">Kaistia hirudinis</name>
    <dbReference type="NCBI Taxonomy" id="1293440"/>
    <lineage>
        <taxon>Bacteria</taxon>
        <taxon>Pseudomonadati</taxon>
        <taxon>Pseudomonadota</taxon>
        <taxon>Alphaproteobacteria</taxon>
        <taxon>Hyphomicrobiales</taxon>
        <taxon>Kaistiaceae</taxon>
        <taxon>Kaistia</taxon>
    </lineage>
</organism>
<protein>
    <submittedName>
        <fullName evidence="1">Uncharacterized protein</fullName>
    </submittedName>
</protein>
<dbReference type="EMBL" id="JACIDS010000001">
    <property type="protein sequence ID" value="MBB3929591.1"/>
    <property type="molecule type" value="Genomic_DNA"/>
</dbReference>
<sequence>MSTIVIEKYVDEICVEQLDLPVRPLQLLARLLPKQAWRQLERRGLDVEALLNDAVPHSGNQWLEVKEKDARKRVRILRRD</sequence>
<proteinExistence type="predicted"/>
<dbReference type="RefSeq" id="WP_183397232.1">
    <property type="nucleotide sequence ID" value="NZ_JACIDS010000001.1"/>
</dbReference>
<dbReference type="Proteomes" id="UP000553963">
    <property type="component" value="Unassembled WGS sequence"/>
</dbReference>
<evidence type="ECO:0000313" key="1">
    <source>
        <dbReference type="EMBL" id="MBB3929591.1"/>
    </source>
</evidence>
<accession>A0A840AKZ3</accession>
<dbReference type="AlphaFoldDB" id="A0A840AKZ3"/>
<reference evidence="1 2" key="1">
    <citation type="submission" date="2020-08" db="EMBL/GenBank/DDBJ databases">
        <title>Genomic Encyclopedia of Type Strains, Phase IV (KMG-IV): sequencing the most valuable type-strain genomes for metagenomic binning, comparative biology and taxonomic classification.</title>
        <authorList>
            <person name="Goeker M."/>
        </authorList>
    </citation>
    <scope>NUCLEOTIDE SEQUENCE [LARGE SCALE GENOMIC DNA]</scope>
    <source>
        <strain evidence="1 2">DSM 25966</strain>
    </source>
</reference>
<comment type="caution">
    <text evidence="1">The sequence shown here is derived from an EMBL/GenBank/DDBJ whole genome shotgun (WGS) entry which is preliminary data.</text>
</comment>
<keyword evidence="2" id="KW-1185">Reference proteome</keyword>
<evidence type="ECO:0000313" key="2">
    <source>
        <dbReference type="Proteomes" id="UP000553963"/>
    </source>
</evidence>